<proteinExistence type="predicted"/>
<feature type="region of interest" description="Disordered" evidence="1">
    <location>
        <begin position="564"/>
        <end position="588"/>
    </location>
</feature>
<accession>A0A2R5GRI5</accession>
<feature type="region of interest" description="Disordered" evidence="1">
    <location>
        <begin position="98"/>
        <end position="151"/>
    </location>
</feature>
<evidence type="ECO:0000256" key="1">
    <source>
        <dbReference type="SAM" id="MobiDB-lite"/>
    </source>
</evidence>
<feature type="compositionally biased region" description="Basic and acidic residues" evidence="1">
    <location>
        <begin position="135"/>
        <end position="146"/>
    </location>
</feature>
<sequence length="902" mass="101571">MGEEARFVEQGGVQVRFELLQRWTNKYQRNNKRSGLKNLRCFPYCSEPHKDKGFCGNAVNMTVRRLPQGPRDPLFAWAEFRRTDIDRDIKVGTVVSTEKMTSGERHKGDPRLPYYRGEVGDGSDVDAADDEEEEKVAADRRRKDASSQEDAAELVKNRMQDVLHFSFNRRKRGWNYSWAANKHTGNATHALFVYIMVPHGADAFRCIAVVAGPSFLVLCRKRPSEDEDGGPARTTQLADDLGPTTQRKVAGTTPSPTIPPTSAMSSSYPSPIQSGASIASIASIASSGNDRRDHHSMRDRGFNMGSPLQASEPIHLQPPQEMHPIDFSASSNAPFVMTTGSISASGSETSLEHAQTEAAAAEAEADEFRRFFIDEFWQDEGLLNIDQFTSSTASTQKRSRRGSTYSESVAMSSGTETDPSRVSVKAEFGNEGFRPEDVPQQLPTPPPLQPMLKDANVRRTDPAPPKEYSSLFGQPLDTEEDLINAKLWRLALVLALVEAHWCSMGVNKRSGATAYGPSATSTAGVGGSVPAPIPAQATDMFSRILQNDALPDDLPPSIKADQEKLRAMQRAQREHDAKEEAARHDRRRDAQADKYLTHMSQDNRQMVRQLATFLVEEQSFTRAIEEALTGLPPNSSMKKLKMAFIKVAHEQLRVFCRTYGLTLDQFDSLFEDRPTLSFLKQAAVRLKILNETMAQYKDVGRENNSSLPDNANPAAKKGRYNLSLPSSLRDQHVNVSGEYEMDDSLSEAHTFFRELRGVPWTLRKMIGFIEKTVCIHQTCYERVYMQGQKKLLSNGGNLYITDGRLRKFTLLSPVPWSRPLAEFYRAWFAEPYFYLVHYYSETDRLTRVIHYQPYRLHFRISAERLDLATNDWQTVETREGFANLVRPFENFNADKWTAFPLS</sequence>
<keyword evidence="3" id="KW-1185">Reference proteome</keyword>
<evidence type="ECO:0000313" key="2">
    <source>
        <dbReference type="EMBL" id="GBG32919.1"/>
    </source>
</evidence>
<name>A0A2R5GRI5_9STRA</name>
<feature type="compositionally biased region" description="Acidic residues" evidence="1">
    <location>
        <begin position="121"/>
        <end position="134"/>
    </location>
</feature>
<feature type="compositionally biased region" description="Polar residues" evidence="1">
    <location>
        <begin position="233"/>
        <end position="247"/>
    </location>
</feature>
<protein>
    <submittedName>
        <fullName evidence="2">Uncharacterized protein</fullName>
    </submittedName>
</protein>
<dbReference type="EMBL" id="BEYU01000135">
    <property type="protein sequence ID" value="GBG32919.1"/>
    <property type="molecule type" value="Genomic_DNA"/>
</dbReference>
<comment type="caution">
    <text evidence="2">The sequence shown here is derived from an EMBL/GenBank/DDBJ whole genome shotgun (WGS) entry which is preliminary data.</text>
</comment>
<reference evidence="2 3" key="1">
    <citation type="submission" date="2017-12" db="EMBL/GenBank/DDBJ databases">
        <title>Sequencing, de novo assembly and annotation of complete genome of a new Thraustochytrid species, strain FCC1311.</title>
        <authorList>
            <person name="Sedici K."/>
            <person name="Godart F."/>
            <person name="Aiese Cigliano R."/>
            <person name="Sanseverino W."/>
            <person name="Barakat M."/>
            <person name="Ortet P."/>
            <person name="Marechal E."/>
            <person name="Cagnac O."/>
            <person name="Amato A."/>
        </authorList>
    </citation>
    <scope>NUCLEOTIDE SEQUENCE [LARGE SCALE GENOMIC DNA]</scope>
</reference>
<evidence type="ECO:0000313" key="3">
    <source>
        <dbReference type="Proteomes" id="UP000241890"/>
    </source>
</evidence>
<feature type="compositionally biased region" description="Low complexity" evidence="1">
    <location>
        <begin position="252"/>
        <end position="272"/>
    </location>
</feature>
<dbReference type="Proteomes" id="UP000241890">
    <property type="component" value="Unassembled WGS sequence"/>
</dbReference>
<dbReference type="AlphaFoldDB" id="A0A2R5GRI5"/>
<feature type="region of interest" description="Disordered" evidence="1">
    <location>
        <begin position="223"/>
        <end position="272"/>
    </location>
</feature>
<gene>
    <name evidence="2" type="ORF">FCC1311_091452</name>
</gene>
<dbReference type="InParanoid" id="A0A2R5GRI5"/>
<feature type="region of interest" description="Disordered" evidence="1">
    <location>
        <begin position="391"/>
        <end position="454"/>
    </location>
</feature>
<feature type="compositionally biased region" description="Polar residues" evidence="1">
    <location>
        <begin position="391"/>
        <end position="417"/>
    </location>
</feature>
<feature type="compositionally biased region" description="Basic and acidic residues" evidence="1">
    <location>
        <begin position="101"/>
        <end position="110"/>
    </location>
</feature>
<organism evidence="2 3">
    <name type="scientific">Hondaea fermentalgiana</name>
    <dbReference type="NCBI Taxonomy" id="2315210"/>
    <lineage>
        <taxon>Eukaryota</taxon>
        <taxon>Sar</taxon>
        <taxon>Stramenopiles</taxon>
        <taxon>Bigyra</taxon>
        <taxon>Labyrinthulomycetes</taxon>
        <taxon>Thraustochytrida</taxon>
        <taxon>Thraustochytriidae</taxon>
        <taxon>Hondaea</taxon>
    </lineage>
</organism>